<reference evidence="3 4" key="1">
    <citation type="submission" date="2019-04" db="EMBL/GenBank/DDBJ databases">
        <authorList>
            <person name="Jiang L."/>
        </authorList>
    </citation>
    <scope>NUCLEOTIDE SEQUENCE [LARGE SCALE GENOMIC DNA]</scope>
    <source>
        <strain evidence="3 4">YIM 131861</strain>
    </source>
</reference>
<keyword evidence="1" id="KW-0472">Membrane</keyword>
<proteinExistence type="predicted"/>
<evidence type="ECO:0000313" key="4">
    <source>
        <dbReference type="Proteomes" id="UP000307380"/>
    </source>
</evidence>
<dbReference type="RefSeq" id="WP_136422041.1">
    <property type="nucleotide sequence ID" value="NZ_SSSN01000003.1"/>
</dbReference>
<name>A0A4S4FYD7_9MICO</name>
<comment type="caution">
    <text evidence="3">The sequence shown here is derived from an EMBL/GenBank/DDBJ whole genome shotgun (WGS) entry which is preliminary data.</text>
</comment>
<feature type="transmembrane region" description="Helical" evidence="1">
    <location>
        <begin position="88"/>
        <end position="106"/>
    </location>
</feature>
<organism evidence="3 4">
    <name type="scientific">Orlajensenia flava</name>
    <dbReference type="NCBI Taxonomy" id="2565934"/>
    <lineage>
        <taxon>Bacteria</taxon>
        <taxon>Bacillati</taxon>
        <taxon>Actinomycetota</taxon>
        <taxon>Actinomycetes</taxon>
        <taxon>Micrococcales</taxon>
        <taxon>Microbacteriaceae</taxon>
        <taxon>Orlajensenia</taxon>
    </lineage>
</organism>
<feature type="domain" description="DUF2231" evidence="2">
    <location>
        <begin position="8"/>
        <end position="159"/>
    </location>
</feature>
<keyword evidence="1" id="KW-0812">Transmembrane</keyword>
<accession>A0A4S4FYD7</accession>
<evidence type="ECO:0000256" key="1">
    <source>
        <dbReference type="SAM" id="Phobius"/>
    </source>
</evidence>
<feature type="transmembrane region" description="Helical" evidence="1">
    <location>
        <begin position="12"/>
        <end position="36"/>
    </location>
</feature>
<gene>
    <name evidence="3" type="ORF">E6C70_02870</name>
</gene>
<dbReference type="Proteomes" id="UP000307380">
    <property type="component" value="Unassembled WGS sequence"/>
</dbReference>
<feature type="transmembrane region" description="Helical" evidence="1">
    <location>
        <begin position="43"/>
        <end position="68"/>
    </location>
</feature>
<dbReference type="EMBL" id="SSSN01000003">
    <property type="protein sequence ID" value="THG35035.1"/>
    <property type="molecule type" value="Genomic_DNA"/>
</dbReference>
<feature type="transmembrane region" description="Helical" evidence="1">
    <location>
        <begin position="126"/>
        <end position="148"/>
    </location>
</feature>
<dbReference type="OrthoDB" id="4864772at2"/>
<protein>
    <recommendedName>
        <fullName evidence="2">DUF2231 domain-containing protein</fullName>
    </recommendedName>
</protein>
<dbReference type="AlphaFoldDB" id="A0A4S4FYD7"/>
<evidence type="ECO:0000313" key="3">
    <source>
        <dbReference type="EMBL" id="THG35035.1"/>
    </source>
</evidence>
<dbReference type="Pfam" id="PF09990">
    <property type="entry name" value="DUF2231"/>
    <property type="match status" value="1"/>
</dbReference>
<sequence>MDGYSINGLPLHILIVHVVVIVVPIAALVVLVAAVWPRARRWLGLVTPILGILAALVVPLATQAGAWLEDRLRSAPLIEKHAALGDTLWPWTLALAILSVVVYVWYRVVDKRPTDAPPSRSVRRLVAIVLAVAAVVVVPTGITLTVLIGESGSRAVWEGSYSDTPVDR</sequence>
<dbReference type="InterPro" id="IPR019251">
    <property type="entry name" value="DUF2231_TM"/>
</dbReference>
<evidence type="ECO:0000259" key="2">
    <source>
        <dbReference type="Pfam" id="PF09990"/>
    </source>
</evidence>
<keyword evidence="4" id="KW-1185">Reference proteome</keyword>
<keyword evidence="1" id="KW-1133">Transmembrane helix</keyword>